<reference evidence="2 3" key="1">
    <citation type="submission" date="2018-03" db="EMBL/GenBank/DDBJ databases">
        <title>Bioinformatic expansion and discovery of thiopeptide antibiotics.</title>
        <authorList>
            <person name="Schwalen C.J."/>
            <person name="Hudson G.A."/>
            <person name="Mitchell D.A."/>
        </authorList>
    </citation>
    <scope>NUCLEOTIDE SEQUENCE [LARGE SCALE GENOMIC DNA]</scope>
    <source>
        <strain evidence="2 3">ATCC 21389</strain>
    </source>
</reference>
<feature type="domain" description="CHAT" evidence="1">
    <location>
        <begin position="878"/>
        <end position="1158"/>
    </location>
</feature>
<evidence type="ECO:0000313" key="3">
    <source>
        <dbReference type="Proteomes" id="UP000248039"/>
    </source>
</evidence>
<name>A0A2V4N640_9ACTN</name>
<sequence length="1159" mass="124770">MGPVVMRDELVAKVFARLGAARGGKGREVLLSMDALAEVVALLGHRRQGPFDLQAIGLSAGMFLERSLVGPPGQDMLELEIAGQLFGPVYAVTPHLVPEQVSRVYRAGCDPLATFSRRTGFVTDPTVWLELHGGPLLSYHDTRDLSTLRLAVDILELALVAAAPDHPELPRVLKQLLVVLSVLRAATHERDVCMRAVQVGSLVLLRMRPGEADRSLMDHHHDTAMHDLAGRDRPSTTASGEVDHRFALMNALMHLGLLTDDAPPLLKALDLYGEFSEEFRNLVVGPLSAVLTRLLGCGPDERAAAVARCHDILTSSSPAHRPIEAAALRVLCEAALEDLAEDGDIDWIRRAVGLSRRLLAVAEDGGTQSLARFYLAAGLGRLAQQTHDLDAAREAVALARTALESIQQSDPARAGLVRIGLSEAHRTVYELTDDLEALHEAVHESRLAIEVFNDADGVVASGAYLSHATAVLYDGGRRQSPELLGEALTSLRRANEYPDLPVAGRVAILHLLTRVLGDISFLSPSVETIDEAVEFGEQARALVPPGGPEEPMVLCELARVQGLRGAATDDAERFQTAIGLAEQALARADVAMPGTLVAAELERATALRNLARVTGDRSHALEARAGFDRVIASPYARLDVRTTAAALRSGLPAPTAARTLEDLAEMIELRWLNVASGPLRADRENVLRRYRGFIGQLIEAGSAAEDPVRTVELIEQSRGLLSQEVMTVHPGASGSDPSQTAELLQVTAALRALDLRDSAAETSSRRRELERDIAEERRRVMDRWQHLHGTVAPDAQYSLADAARQGPIALIATGDEKGYAVLVTADADRPVRILELPELAHETAQERVLTFLTARHYAMSDTYTLRVRLQAQAAVGDTLAWLWTAAAEPILADLGLAPVSQGGDWPRMWWCPLGFLSHLPWHAAGDGTEDGVLDRVVSSYTTSLRALNFVRQMPESTGPTRTVIVAQAEAPATAPLRGVDTEVAAIRHWLPDASLLAGAGATKQAFLTALASHTNVHLACHAVTDIHSPGMSRLLLADHEVNPLTMAELAALQLAGRELAVLSACSTAETVSDLTDEGLHLTGALQLAGFRHVIGALWPVSDATAGEVFDVFYSHLTDAGSRELRVETSARALHLAVRQLRERCPAAPTVWASFVHTGA</sequence>
<keyword evidence="3" id="KW-1185">Reference proteome</keyword>
<evidence type="ECO:0000259" key="1">
    <source>
        <dbReference type="Pfam" id="PF12770"/>
    </source>
</evidence>
<dbReference type="Pfam" id="PF12770">
    <property type="entry name" value="CHAT"/>
    <property type="match status" value="1"/>
</dbReference>
<organism evidence="2 3">
    <name type="scientific">Streptomyces tateyamensis</name>
    <dbReference type="NCBI Taxonomy" id="565073"/>
    <lineage>
        <taxon>Bacteria</taxon>
        <taxon>Bacillati</taxon>
        <taxon>Actinomycetota</taxon>
        <taxon>Actinomycetes</taxon>
        <taxon>Kitasatosporales</taxon>
        <taxon>Streptomycetaceae</taxon>
        <taxon>Streptomyces</taxon>
    </lineage>
</organism>
<accession>A0A2V4N640</accession>
<dbReference type="Proteomes" id="UP000248039">
    <property type="component" value="Unassembled WGS sequence"/>
</dbReference>
<evidence type="ECO:0000313" key="2">
    <source>
        <dbReference type="EMBL" id="PYC79739.1"/>
    </source>
</evidence>
<protein>
    <recommendedName>
        <fullName evidence="1">CHAT domain-containing protein</fullName>
    </recommendedName>
</protein>
<dbReference type="EMBL" id="PYBW01000042">
    <property type="protein sequence ID" value="PYC79739.1"/>
    <property type="molecule type" value="Genomic_DNA"/>
</dbReference>
<dbReference type="InterPro" id="IPR024983">
    <property type="entry name" value="CHAT_dom"/>
</dbReference>
<comment type="caution">
    <text evidence="2">The sequence shown here is derived from an EMBL/GenBank/DDBJ whole genome shotgun (WGS) entry which is preliminary data.</text>
</comment>
<proteinExistence type="predicted"/>
<gene>
    <name evidence="2" type="ORF">C7C46_13725</name>
</gene>
<dbReference type="AlphaFoldDB" id="A0A2V4N640"/>